<keyword evidence="3" id="KW-1185">Reference proteome</keyword>
<feature type="transmembrane region" description="Helical" evidence="1">
    <location>
        <begin position="103"/>
        <end position="124"/>
    </location>
</feature>
<dbReference type="PANTHER" id="PTHR34989:SF1">
    <property type="entry name" value="PROTEIN HDED"/>
    <property type="match status" value="1"/>
</dbReference>
<feature type="transmembrane region" description="Helical" evidence="1">
    <location>
        <begin position="21"/>
        <end position="42"/>
    </location>
</feature>
<accession>A0A495V906</accession>
<feature type="transmembrane region" description="Helical" evidence="1">
    <location>
        <begin position="48"/>
        <end position="67"/>
    </location>
</feature>
<evidence type="ECO:0000313" key="3">
    <source>
        <dbReference type="Proteomes" id="UP000274556"/>
    </source>
</evidence>
<reference evidence="2 3" key="1">
    <citation type="submission" date="2018-10" db="EMBL/GenBank/DDBJ databases">
        <title>Genomic Encyclopedia of Archaeal and Bacterial Type Strains, Phase II (KMG-II): from individual species to whole genera.</title>
        <authorList>
            <person name="Goeker M."/>
        </authorList>
    </citation>
    <scope>NUCLEOTIDE SEQUENCE [LARGE SCALE GENOMIC DNA]</scope>
    <source>
        <strain evidence="2 3">DSM 235</strain>
    </source>
</reference>
<name>A0A495V906_9GAMM</name>
<dbReference type="EMBL" id="RBXL01000001">
    <property type="protein sequence ID" value="RKT45799.1"/>
    <property type="molecule type" value="Genomic_DNA"/>
</dbReference>
<feature type="transmembrane region" description="Helical" evidence="1">
    <location>
        <begin position="136"/>
        <end position="155"/>
    </location>
</feature>
<organism evidence="2 3">
    <name type="scientific">Thiocapsa rosea</name>
    <dbReference type="NCBI Taxonomy" id="69360"/>
    <lineage>
        <taxon>Bacteria</taxon>
        <taxon>Pseudomonadati</taxon>
        <taxon>Pseudomonadota</taxon>
        <taxon>Gammaproteobacteria</taxon>
        <taxon>Chromatiales</taxon>
        <taxon>Chromatiaceae</taxon>
        <taxon>Thiocapsa</taxon>
    </lineage>
</organism>
<feature type="transmembrane region" description="Helical" evidence="1">
    <location>
        <begin position="161"/>
        <end position="185"/>
    </location>
</feature>
<dbReference type="AlphaFoldDB" id="A0A495V906"/>
<dbReference type="PANTHER" id="PTHR34989">
    <property type="entry name" value="PROTEIN HDED"/>
    <property type="match status" value="1"/>
</dbReference>
<evidence type="ECO:0000256" key="1">
    <source>
        <dbReference type="SAM" id="Phobius"/>
    </source>
</evidence>
<evidence type="ECO:0000313" key="2">
    <source>
        <dbReference type="EMBL" id="RKT45799.1"/>
    </source>
</evidence>
<dbReference type="OrthoDB" id="9815400at2"/>
<dbReference type="GO" id="GO:0005886">
    <property type="term" value="C:plasma membrane"/>
    <property type="evidence" value="ECO:0007669"/>
    <property type="project" value="TreeGrafter"/>
</dbReference>
<protein>
    <submittedName>
        <fullName evidence="2">Uncharacterized membrane protein HdeD (DUF308 family)</fullName>
    </submittedName>
</protein>
<proteinExistence type="predicted"/>
<dbReference type="InterPro" id="IPR005325">
    <property type="entry name" value="DUF308_memb"/>
</dbReference>
<dbReference type="InterPro" id="IPR052712">
    <property type="entry name" value="Acid_resist_chaperone_HdeD"/>
</dbReference>
<sequence length="193" mass="20529">MANDQNTPVAQHPVFGDLSRNWGWLLAFGILSIILGTVGLGMTFGLTLVSVVFFGALLIVGGTFQLVDAFKCQGWKGALWHILIALLYIAGGLLIVVDPILASGTLTLALAAVLIAVGVSRVIMSLQHRGQSGWGWLVLSGLISIALGAMIIAKWPMSGMWVIGLFVAIELIFNGWAYLFVALAARRAGQIAR</sequence>
<dbReference type="Proteomes" id="UP000274556">
    <property type="component" value="Unassembled WGS sequence"/>
</dbReference>
<dbReference type="RefSeq" id="WP_120798000.1">
    <property type="nucleotide sequence ID" value="NZ_RBXL01000001.1"/>
</dbReference>
<gene>
    <name evidence="2" type="ORF">BDD21_3275</name>
</gene>
<keyword evidence="1" id="KW-0812">Transmembrane</keyword>
<feature type="transmembrane region" description="Helical" evidence="1">
    <location>
        <begin position="79"/>
        <end position="97"/>
    </location>
</feature>
<keyword evidence="1" id="KW-0472">Membrane</keyword>
<keyword evidence="1" id="KW-1133">Transmembrane helix</keyword>
<dbReference type="Pfam" id="PF03729">
    <property type="entry name" value="DUF308"/>
    <property type="match status" value="1"/>
</dbReference>
<comment type="caution">
    <text evidence="2">The sequence shown here is derived from an EMBL/GenBank/DDBJ whole genome shotgun (WGS) entry which is preliminary data.</text>
</comment>